<feature type="compositionally biased region" description="Basic and acidic residues" evidence="2">
    <location>
        <begin position="675"/>
        <end position="685"/>
    </location>
</feature>
<name>U6M9I5_EIMMA</name>
<feature type="compositionally biased region" description="Low complexity" evidence="2">
    <location>
        <begin position="488"/>
        <end position="503"/>
    </location>
</feature>
<feature type="region of interest" description="Disordered" evidence="2">
    <location>
        <begin position="448"/>
        <end position="539"/>
    </location>
</feature>
<feature type="compositionally biased region" description="Polar residues" evidence="2">
    <location>
        <begin position="282"/>
        <end position="300"/>
    </location>
</feature>
<feature type="compositionally biased region" description="Basic and acidic residues" evidence="2">
    <location>
        <begin position="657"/>
        <end position="667"/>
    </location>
</feature>
<feature type="region of interest" description="Disordered" evidence="2">
    <location>
        <begin position="400"/>
        <end position="428"/>
    </location>
</feature>
<feature type="region of interest" description="Disordered" evidence="2">
    <location>
        <begin position="896"/>
        <end position="951"/>
    </location>
</feature>
<evidence type="ECO:0008006" key="5">
    <source>
        <dbReference type="Google" id="ProtNLM"/>
    </source>
</evidence>
<feature type="coiled-coil region" evidence="1">
    <location>
        <begin position="1313"/>
        <end position="1366"/>
    </location>
</feature>
<feature type="compositionally biased region" description="Polar residues" evidence="2">
    <location>
        <begin position="1103"/>
        <end position="1118"/>
    </location>
</feature>
<feature type="compositionally biased region" description="Polar residues" evidence="2">
    <location>
        <begin position="451"/>
        <end position="468"/>
    </location>
</feature>
<accession>U6M9I5</accession>
<protein>
    <recommendedName>
        <fullName evidence="5">Spc7 kinetochore protein domain-containing protein</fullName>
    </recommendedName>
</protein>
<feature type="region of interest" description="Disordered" evidence="2">
    <location>
        <begin position="1759"/>
        <end position="1789"/>
    </location>
</feature>
<feature type="compositionally biased region" description="Low complexity" evidence="2">
    <location>
        <begin position="96"/>
        <end position="111"/>
    </location>
</feature>
<feature type="region of interest" description="Disordered" evidence="2">
    <location>
        <begin position="232"/>
        <end position="300"/>
    </location>
</feature>
<evidence type="ECO:0000256" key="2">
    <source>
        <dbReference type="SAM" id="MobiDB-lite"/>
    </source>
</evidence>
<proteinExistence type="predicted"/>
<sequence length="2006" mass="212422">MVDSPFAEEDLSATQPATTPAALSAGAPTRGDAAVCVRTALVTTREDNVISPSPDLSPALQASVDIAISSRETEEGAGTGIYPSLLPLPSLAVTSMRRSSAHSRPSASPFRLTSKSLPDEAENRSNRLSKESAFPGASENIDPVQHQMEQQQQQEADASLKNGRSSFAASSVDRLASSGCSSPLLEDMMSPGSRETAPVTGSSGAEQREEATSVRGQCIDATWQRHVRSWCSTTSSLESSMSDLRLREETRRNTRRNASPLSARNLRVQLQERQRQQQVLRKSSSPLRPQRTAAISSDSAPVTPLRFHIAPWQQKRKDHADGQTPPRSEHIGAVSASCIQSAASAAAAADAVVATPITERLGAGSSPMRSILRSASASGSANSLSVRRVVFTPVPRAQILADSEGREQHSWLGGQPAADEEASPVSSGIGLEHSEAGVAARVADCSELPSEMSSNSTSILEKQQQQSMLAAPTEPPRRPSEDRRRSSASESTQQLQQQKEQPQFTGGCDEAQQQPQQHRSSAQGSTEAAKGLHAAEGSQDAEVLVAADAAATTTMHTGTQATRAPTVTEASTLVESISGLALASTTEATSDVDLVSENTEIAVALHKSGPAVAAAEVVTAATETAEVDSKDGSAAEEREGTASQGLQVPTAAAAPASEKEATGEAQHKKGLPAADKGDGDTDPVRVRSGGLSYCNSPTRVLVVSSEGETELLLQSAPCLVAPALSEPLRADPTPVRKAPARPPSGAQARAAAARARASCVNAPPVCATAGFAAAADGDTMGATPATIAEEKAPQHVGDDEVNSHEGNAATARCLPLQQQQHDEHAPPCTSDQQTRFPPESVLGRRENFACTAEVETHRPAEVDTTAGLAAVQTVADGGYSSPYSKGASCDQLLEQAQHQQQQSVNDEAELESRGASETSSTPVTPFAGPDPLSGDAPLSPRLAVPSGRGGSRIVSTSAMSFLLSVRHQLEAEAAGQQEQHSGQQQEQRKDQAEQEETDSPSHDLREPTLSMEGCEAKQEGSQAEQQQQQQLEQQEQQQLDAGEPQRQLDEATVSSSSIHEQQRGVEGVRTPGVLNVIAEVQGDETLADAAAPGVAVAPSSSGCNSGVPSEAPHSQATPSQQSCRDSDSRSADLESTSSRSSNSVLLSGGRAANTEEGNSNNSNIPWRTQWKALDALTNRLLQGLPRALTVIAGEDSGSPVAARESEPTVEVGPSAPETGGTEASELSRGADPTIPRISWIDYREERLRELQLCERKRHEIETQREDIDNGAMHEEGDEPSEVQQLLKHRLMQRGLGVASTAAEQLLMQPARTRRDWNELCERTEESLQQQLRNHVEPLAQQMSRDLQQVEEALEAAAIRAEGAAEAKRLRLSRESWESGFVALAEERHVALQSATSNVDTAAASLGRLLEQETQMAEEIAAMKAEIRGFDNTSDDLRLLADIRHKESIVKAFERLSGVRIQRVSTTGLVAELAWPRSLPAAVALQIPVDNCATDIMSPQATNNKVFHRLYGAADYPAASTRITISWSREETQQTQLQRHAQPAPGPSLKITSAASAAAAPEPATPIRQRVQIMRPCPPPGGISTESAICTPLLASRRGKPYGADIATSAGAMGIAAADAPSARTVGAVSQWNQPQHASAAAGEPRFLPITSCKLQSRFPVLRAVAASANSGTIGGMVNSEALPPHRRWMFSVEQLRYFLLGAVQRSLQQMLLQQGPRSSATDGPGGAPTTQETFCATSTAGVAPGSHLANFGIRGLSGSGDLSSQSSTETDSRSSGAEATEGRHPAIGAPPFPDLSTVRALLLHAHAAAGRVALLHDQLLLLLHAFTNVTSVCFDDRGEDSSLPHLVFKTFLAPSTDDLPVLQFSLTIDLGEALTRGSLLLAVEAVEIKCLSALDDICTDGQEACKALHSAFQSRLEALWDSEKETLSSEGCTKAFSDQGLVECLFSACDECGYSRGVEDWRLERSGTPYPEDDFASFASWGSAEASALERWTTLLEDAGLVPLLP</sequence>
<feature type="compositionally biased region" description="Acidic residues" evidence="2">
    <location>
        <begin position="1"/>
        <end position="11"/>
    </location>
</feature>
<dbReference type="OMA" id="RITISWS"/>
<feature type="compositionally biased region" description="Low complexity" evidence="2">
    <location>
        <begin position="1019"/>
        <end position="1038"/>
    </location>
</feature>
<dbReference type="OrthoDB" id="346720at2759"/>
<feature type="region of interest" description="Disordered" evidence="2">
    <location>
        <begin position="1713"/>
        <end position="1732"/>
    </location>
</feature>
<reference evidence="3" key="2">
    <citation type="submission" date="2013-10" db="EMBL/GenBank/DDBJ databases">
        <authorList>
            <person name="Aslett M."/>
        </authorList>
    </citation>
    <scope>NUCLEOTIDE SEQUENCE [LARGE SCALE GENOMIC DNA]</scope>
    <source>
        <strain evidence="3">Weybridge</strain>
    </source>
</reference>
<feature type="compositionally biased region" description="Low complexity" evidence="2">
    <location>
        <begin position="1091"/>
        <end position="1102"/>
    </location>
</feature>
<evidence type="ECO:0000313" key="3">
    <source>
        <dbReference type="EMBL" id="CDJ59708.1"/>
    </source>
</evidence>
<evidence type="ECO:0000256" key="1">
    <source>
        <dbReference type="SAM" id="Coils"/>
    </source>
</evidence>
<feature type="compositionally biased region" description="Polar residues" evidence="2">
    <location>
        <begin position="1155"/>
        <end position="1165"/>
    </location>
</feature>
<feature type="compositionally biased region" description="Basic and acidic residues" evidence="2">
    <location>
        <begin position="627"/>
        <end position="640"/>
    </location>
</feature>
<feature type="region of interest" description="Disordered" evidence="2">
    <location>
        <begin position="972"/>
        <end position="1066"/>
    </location>
</feature>
<feature type="compositionally biased region" description="Low complexity" evidence="2">
    <location>
        <begin position="972"/>
        <end position="985"/>
    </location>
</feature>
<dbReference type="GeneID" id="25334446"/>
<feature type="compositionally biased region" description="Low complexity" evidence="2">
    <location>
        <begin position="1551"/>
        <end position="1564"/>
    </location>
</feature>
<gene>
    <name evidence="3" type="ORF">EMWEY_00004600</name>
</gene>
<feature type="compositionally biased region" description="Low complexity" evidence="2">
    <location>
        <begin position="1133"/>
        <end position="1147"/>
    </location>
</feature>
<feature type="region of interest" description="Disordered" evidence="2">
    <location>
        <begin position="1091"/>
        <end position="1165"/>
    </location>
</feature>
<feature type="region of interest" description="Disordered" evidence="2">
    <location>
        <begin position="1195"/>
        <end position="1230"/>
    </location>
</feature>
<feature type="region of interest" description="Disordered" evidence="2">
    <location>
        <begin position="623"/>
        <end position="690"/>
    </location>
</feature>
<reference evidence="3" key="1">
    <citation type="submission" date="2013-10" db="EMBL/GenBank/DDBJ databases">
        <title>Genomic analysis of the causative agents of coccidiosis in chickens.</title>
        <authorList>
            <person name="Reid A.J."/>
            <person name="Blake D."/>
            <person name="Billington K."/>
            <person name="Browne H."/>
            <person name="Dunn M."/>
            <person name="Hung S."/>
            <person name="Kawahara F."/>
            <person name="Miranda-Saavedra D."/>
            <person name="Mourier T."/>
            <person name="Nagra H."/>
            <person name="Otto T.D."/>
            <person name="Rawlings N."/>
            <person name="Sanchez A."/>
            <person name="Sanders M."/>
            <person name="Subramaniam C."/>
            <person name="Tay Y."/>
            <person name="Dear P."/>
            <person name="Doerig C."/>
            <person name="Gruber A."/>
            <person name="Parkinson J."/>
            <person name="Shirley M."/>
            <person name="Wan K.L."/>
            <person name="Berriman M."/>
            <person name="Tomley F."/>
            <person name="Pain A."/>
        </authorList>
    </citation>
    <scope>NUCLEOTIDE SEQUENCE [LARGE SCALE GENOMIC DNA]</scope>
    <source>
        <strain evidence="3">Weybridge</strain>
    </source>
</reference>
<feature type="compositionally biased region" description="Basic and acidic residues" evidence="2">
    <location>
        <begin position="475"/>
        <end position="487"/>
    </location>
</feature>
<dbReference type="RefSeq" id="XP_013336353.1">
    <property type="nucleotide sequence ID" value="XM_013480899.1"/>
</dbReference>
<feature type="compositionally biased region" description="Polar residues" evidence="2">
    <location>
        <begin position="1529"/>
        <end position="1538"/>
    </location>
</feature>
<organism evidence="3 4">
    <name type="scientific">Eimeria maxima</name>
    <name type="common">Coccidian parasite</name>
    <dbReference type="NCBI Taxonomy" id="5804"/>
    <lineage>
        <taxon>Eukaryota</taxon>
        <taxon>Sar</taxon>
        <taxon>Alveolata</taxon>
        <taxon>Apicomplexa</taxon>
        <taxon>Conoidasida</taxon>
        <taxon>Coccidia</taxon>
        <taxon>Eucoccidiorida</taxon>
        <taxon>Eimeriorina</taxon>
        <taxon>Eimeriidae</taxon>
        <taxon>Eimeria</taxon>
    </lineage>
</organism>
<feature type="compositionally biased region" description="Low complexity" evidence="2">
    <location>
        <begin position="232"/>
        <end position="243"/>
    </location>
</feature>
<feature type="region of interest" description="Disordered" evidence="2">
    <location>
        <begin position="1"/>
        <end position="31"/>
    </location>
</feature>
<feature type="region of interest" description="Disordered" evidence="2">
    <location>
        <begin position="96"/>
        <end position="214"/>
    </location>
</feature>
<feature type="compositionally biased region" description="Basic and acidic residues" evidence="2">
    <location>
        <begin position="117"/>
        <end position="130"/>
    </location>
</feature>
<feature type="compositionally biased region" description="Low complexity" evidence="2">
    <location>
        <begin position="1759"/>
        <end position="1775"/>
    </location>
</feature>
<feature type="region of interest" description="Disordered" evidence="2">
    <location>
        <begin position="1529"/>
        <end position="1564"/>
    </location>
</feature>
<evidence type="ECO:0000313" key="4">
    <source>
        <dbReference type="Proteomes" id="UP000030763"/>
    </source>
</evidence>
<feature type="compositionally biased region" description="Low complexity" evidence="2">
    <location>
        <begin position="145"/>
        <end position="155"/>
    </location>
</feature>
<dbReference type="EMBL" id="HG720743">
    <property type="protein sequence ID" value="CDJ59708.1"/>
    <property type="molecule type" value="Genomic_DNA"/>
</dbReference>
<keyword evidence="4" id="KW-1185">Reference proteome</keyword>
<dbReference type="VEuPathDB" id="ToxoDB:EMWEY_00004600"/>
<keyword evidence="1" id="KW-0175">Coiled coil</keyword>
<dbReference type="Proteomes" id="UP000030763">
    <property type="component" value="Unassembled WGS sequence"/>
</dbReference>